<dbReference type="EMBL" id="CP116346">
    <property type="protein sequence ID" value="WIT11586.1"/>
    <property type="molecule type" value="Genomic_DNA"/>
</dbReference>
<comment type="similarity">
    <text evidence="1">Belongs to the LysR transcriptional regulatory family.</text>
</comment>
<dbReference type="SUPFAM" id="SSF46785">
    <property type="entry name" value="Winged helix' DNA-binding domain"/>
    <property type="match status" value="1"/>
</dbReference>
<dbReference type="PANTHER" id="PTHR30346">
    <property type="entry name" value="TRANSCRIPTIONAL DUAL REGULATOR HCAR-RELATED"/>
    <property type="match status" value="1"/>
</dbReference>
<dbReference type="Proteomes" id="UP001177769">
    <property type="component" value="Chromosome"/>
</dbReference>
<evidence type="ECO:0000313" key="8">
    <source>
        <dbReference type="Proteomes" id="UP001177769"/>
    </source>
</evidence>
<protein>
    <submittedName>
        <fullName evidence="7">LysR family transcriptional regulator</fullName>
    </submittedName>
</protein>
<dbReference type="Gene3D" id="3.40.190.10">
    <property type="entry name" value="Periplasmic binding protein-like II"/>
    <property type="match status" value="2"/>
</dbReference>
<feature type="domain" description="HTH lysR-type" evidence="6">
    <location>
        <begin position="2"/>
        <end position="59"/>
    </location>
</feature>
<evidence type="ECO:0000256" key="1">
    <source>
        <dbReference type="ARBA" id="ARBA00009437"/>
    </source>
</evidence>
<organism evidence="7 8">
    <name type="scientific">Paucibacter sediminis</name>
    <dbReference type="NCBI Taxonomy" id="3019553"/>
    <lineage>
        <taxon>Bacteria</taxon>
        <taxon>Pseudomonadati</taxon>
        <taxon>Pseudomonadota</taxon>
        <taxon>Betaproteobacteria</taxon>
        <taxon>Burkholderiales</taxon>
        <taxon>Sphaerotilaceae</taxon>
        <taxon>Roseateles</taxon>
    </lineage>
</organism>
<dbReference type="GO" id="GO:0003677">
    <property type="term" value="F:DNA binding"/>
    <property type="evidence" value="ECO:0007669"/>
    <property type="project" value="UniProtKB-KW"/>
</dbReference>
<keyword evidence="3" id="KW-0238">DNA-binding</keyword>
<dbReference type="RefSeq" id="WP_285232671.1">
    <property type="nucleotide sequence ID" value="NZ_CP116346.1"/>
</dbReference>
<sequence>MIETRSLRQFLVLAQQLHYGRAAAALHMTQPPLSMAIQKLEQSLGVALFERNRRSVALSPAGAALLPVAAKLLEEIEQLPALLQSAAAGLHGRLRLGFVSTVGYGELPQWLRSFRAAHPGIALALREATLDVQLHHFERGDLDAGFVIHPPGAAPAGFEALRISVEPMVLALPESVALPRAPAAALALLLSEPLVIFPREIAPSLYDALLSFYRGHGATPQIAQEAIQMQTIVNLVSAGMGVAWVPEGLSALQRPGVRYQQLQAQVPACETSLIWRAGASPVVARFVEHVRAALAQVPKARAGKRAGAVHNAPTSRPSTKRPMQR</sequence>
<evidence type="ECO:0000256" key="5">
    <source>
        <dbReference type="SAM" id="MobiDB-lite"/>
    </source>
</evidence>
<gene>
    <name evidence="7" type="ORF">PFX98_22285</name>
</gene>
<dbReference type="AlphaFoldDB" id="A0AA95SQ27"/>
<dbReference type="InterPro" id="IPR000847">
    <property type="entry name" value="LysR_HTH_N"/>
</dbReference>
<dbReference type="GO" id="GO:0003700">
    <property type="term" value="F:DNA-binding transcription factor activity"/>
    <property type="evidence" value="ECO:0007669"/>
    <property type="project" value="InterPro"/>
</dbReference>
<keyword evidence="2" id="KW-0805">Transcription regulation</keyword>
<dbReference type="Pfam" id="PF03466">
    <property type="entry name" value="LysR_substrate"/>
    <property type="match status" value="1"/>
</dbReference>
<name>A0AA95SQ27_9BURK</name>
<dbReference type="Gene3D" id="1.10.10.10">
    <property type="entry name" value="Winged helix-like DNA-binding domain superfamily/Winged helix DNA-binding domain"/>
    <property type="match status" value="1"/>
</dbReference>
<dbReference type="InterPro" id="IPR036390">
    <property type="entry name" value="WH_DNA-bd_sf"/>
</dbReference>
<accession>A0AA95SQ27</accession>
<dbReference type="FunFam" id="1.10.10.10:FF:000001">
    <property type="entry name" value="LysR family transcriptional regulator"/>
    <property type="match status" value="1"/>
</dbReference>
<evidence type="ECO:0000313" key="7">
    <source>
        <dbReference type="EMBL" id="WIT11586.1"/>
    </source>
</evidence>
<dbReference type="PRINTS" id="PR00039">
    <property type="entry name" value="HTHLYSR"/>
</dbReference>
<dbReference type="Pfam" id="PF00126">
    <property type="entry name" value="HTH_1"/>
    <property type="match status" value="1"/>
</dbReference>
<dbReference type="InterPro" id="IPR005119">
    <property type="entry name" value="LysR_subst-bd"/>
</dbReference>
<keyword evidence="8" id="KW-1185">Reference proteome</keyword>
<dbReference type="InterPro" id="IPR036388">
    <property type="entry name" value="WH-like_DNA-bd_sf"/>
</dbReference>
<feature type="region of interest" description="Disordered" evidence="5">
    <location>
        <begin position="301"/>
        <end position="325"/>
    </location>
</feature>
<evidence type="ECO:0000256" key="4">
    <source>
        <dbReference type="ARBA" id="ARBA00023163"/>
    </source>
</evidence>
<proteinExistence type="inferred from homology"/>
<reference evidence="7" key="1">
    <citation type="submission" date="2023-01" db="EMBL/GenBank/DDBJ databases">
        <title>Whole genome sequence of Paucibacter sp. S2-9 isolated from pond sediment.</title>
        <authorList>
            <person name="Jung J.Y."/>
        </authorList>
    </citation>
    <scope>NUCLEOTIDE SEQUENCE</scope>
    <source>
        <strain evidence="7">S2-9</strain>
    </source>
</reference>
<evidence type="ECO:0000256" key="2">
    <source>
        <dbReference type="ARBA" id="ARBA00023015"/>
    </source>
</evidence>
<dbReference type="PROSITE" id="PS50931">
    <property type="entry name" value="HTH_LYSR"/>
    <property type="match status" value="1"/>
</dbReference>
<dbReference type="GO" id="GO:0032993">
    <property type="term" value="C:protein-DNA complex"/>
    <property type="evidence" value="ECO:0007669"/>
    <property type="project" value="TreeGrafter"/>
</dbReference>
<keyword evidence="4" id="KW-0804">Transcription</keyword>
<dbReference type="SUPFAM" id="SSF53850">
    <property type="entry name" value="Periplasmic binding protein-like II"/>
    <property type="match status" value="1"/>
</dbReference>
<evidence type="ECO:0000256" key="3">
    <source>
        <dbReference type="ARBA" id="ARBA00023125"/>
    </source>
</evidence>
<dbReference type="PANTHER" id="PTHR30346:SF0">
    <property type="entry name" value="HCA OPERON TRANSCRIPTIONAL ACTIVATOR HCAR"/>
    <property type="match status" value="1"/>
</dbReference>
<evidence type="ECO:0000259" key="6">
    <source>
        <dbReference type="PROSITE" id="PS50931"/>
    </source>
</evidence>
<dbReference type="KEGG" id="pais:PFX98_22285"/>